<evidence type="ECO:0000256" key="2">
    <source>
        <dbReference type="ARBA" id="ARBA00022737"/>
    </source>
</evidence>
<dbReference type="PANTHER" id="PTHR46093">
    <property type="entry name" value="ACYL-COA-BINDING DOMAIN-CONTAINING PROTEIN 5"/>
    <property type="match status" value="1"/>
</dbReference>
<keyword evidence="1" id="KW-0880">Kelch repeat</keyword>
<dbReference type="SUPFAM" id="SSF117281">
    <property type="entry name" value="Kelch motif"/>
    <property type="match status" value="1"/>
</dbReference>
<gene>
    <name evidence="3" type="ORF">TRFO_03900</name>
</gene>
<dbReference type="EMBL" id="MLAK01000582">
    <property type="protein sequence ID" value="OHT11675.1"/>
    <property type="molecule type" value="Genomic_DNA"/>
</dbReference>
<dbReference type="InterPro" id="IPR015915">
    <property type="entry name" value="Kelch-typ_b-propeller"/>
</dbReference>
<organism evidence="3 4">
    <name type="scientific">Tritrichomonas foetus</name>
    <dbReference type="NCBI Taxonomy" id="1144522"/>
    <lineage>
        <taxon>Eukaryota</taxon>
        <taxon>Metamonada</taxon>
        <taxon>Parabasalia</taxon>
        <taxon>Tritrichomonadida</taxon>
        <taxon>Tritrichomonadidae</taxon>
        <taxon>Tritrichomonas</taxon>
    </lineage>
</organism>
<dbReference type="VEuPathDB" id="TrichDB:TRFO_03900"/>
<dbReference type="OrthoDB" id="45365at2759"/>
<reference evidence="3" key="1">
    <citation type="submission" date="2016-10" db="EMBL/GenBank/DDBJ databases">
        <authorList>
            <person name="Benchimol M."/>
            <person name="Almeida L.G."/>
            <person name="Vasconcelos A.T."/>
            <person name="Perreira-Neves A."/>
            <person name="Rosa I.A."/>
            <person name="Tasca T."/>
            <person name="Bogo M.R."/>
            <person name="de Souza W."/>
        </authorList>
    </citation>
    <scope>NUCLEOTIDE SEQUENCE [LARGE SCALE GENOMIC DNA]</scope>
    <source>
        <strain evidence="3">K</strain>
    </source>
</reference>
<comment type="caution">
    <text evidence="3">The sequence shown here is derived from an EMBL/GenBank/DDBJ whole genome shotgun (WGS) entry which is preliminary data.</text>
</comment>
<evidence type="ECO:0000313" key="3">
    <source>
        <dbReference type="EMBL" id="OHT11675.1"/>
    </source>
</evidence>
<proteinExistence type="predicted"/>
<evidence type="ECO:0000313" key="4">
    <source>
        <dbReference type="Proteomes" id="UP000179807"/>
    </source>
</evidence>
<dbReference type="RefSeq" id="XP_068364811.1">
    <property type="nucleotide sequence ID" value="XM_068491584.1"/>
</dbReference>
<keyword evidence="2" id="KW-0677">Repeat</keyword>
<dbReference type="Proteomes" id="UP000179807">
    <property type="component" value="Unassembled WGS sequence"/>
</dbReference>
<keyword evidence="4" id="KW-1185">Reference proteome</keyword>
<name>A0A1J4KKC2_9EUKA</name>
<accession>A0A1J4KKC2</accession>
<dbReference type="Pfam" id="PF24681">
    <property type="entry name" value="Kelch_KLHDC2_KLHL20_DRC7"/>
    <property type="match status" value="1"/>
</dbReference>
<dbReference type="Gene3D" id="2.120.10.80">
    <property type="entry name" value="Kelch-type beta propeller"/>
    <property type="match status" value="1"/>
</dbReference>
<dbReference type="GeneID" id="94826288"/>
<protein>
    <submittedName>
        <fullName evidence="3">Kelch motif family protein</fullName>
    </submittedName>
</protein>
<sequence>MGADESVSHPFMSDPYVTLVSPQSGTLYDDANAYRCMPPRVSQVQQILQTGFHAVWSMDLPKSISPSPRMGHFTLFDREKNVAVIGYGLDYHDNPLNDLWRLDLSTSTWSQYKINGLTPRNGSVAVFIQRKLFIFGGYYDNRYIADFHVIDLDSLTVVRPNVIGDSPSPRIGHVMDVYDNKIIVWGGYNGDWLSDLWIYEVDQQRWRSVESEVKGRTAASFTNVGSSLYIFGAAKVDGLIQFNWETEKIEIIHSSGIHPCSEISAAAMTSCGKYLFLIGGKLDQKKYSLLYAFDTEKRSWFIFHIIPDGVTTNVSDGYIDKNGWFMVPRTSQASLVYCEKSRCLKMFLGNPTIDPPMIYTLEMGEALAILNQGNDVLCML</sequence>
<evidence type="ECO:0000256" key="1">
    <source>
        <dbReference type="ARBA" id="ARBA00022441"/>
    </source>
</evidence>
<dbReference type="AlphaFoldDB" id="A0A1J4KKC2"/>
<dbReference type="PANTHER" id="PTHR46093:SF18">
    <property type="entry name" value="FIBRONECTIN TYPE-III DOMAIN-CONTAINING PROTEIN"/>
    <property type="match status" value="1"/>
</dbReference>